<dbReference type="OrthoDB" id="8041940at2759"/>
<proteinExistence type="predicted"/>
<dbReference type="Proteomes" id="UP000886653">
    <property type="component" value="Unassembled WGS sequence"/>
</dbReference>
<name>A0A9P6NN78_9BASI</name>
<dbReference type="AlphaFoldDB" id="A0A9P6NN78"/>
<keyword evidence="2" id="KW-1185">Reference proteome</keyword>
<sequence length="175" mass="19923">MRPLHLPDSMDAQEARLMKLRTARAEASKASEARVTRNKELFDKQFNKPGRSHAHLVSYKIGAQVKLRNESHTKGEPFWYGPFEIFDTLGKNVYTLVDHRGSLFPHPISGNRLKPVHVRETSLGEPWALPPKLLQEIKQTDLKVSKEVKLKTKKLAKAQARVLPRIRVVGRFATA</sequence>
<comment type="caution">
    <text evidence="1">The sequence shown here is derived from an EMBL/GenBank/DDBJ whole genome shotgun (WGS) entry which is preliminary data.</text>
</comment>
<accession>A0A9P6NN78</accession>
<organism evidence="1 2">
    <name type="scientific">Cronartium quercuum f. sp. fusiforme G11</name>
    <dbReference type="NCBI Taxonomy" id="708437"/>
    <lineage>
        <taxon>Eukaryota</taxon>
        <taxon>Fungi</taxon>
        <taxon>Dikarya</taxon>
        <taxon>Basidiomycota</taxon>
        <taxon>Pucciniomycotina</taxon>
        <taxon>Pucciniomycetes</taxon>
        <taxon>Pucciniales</taxon>
        <taxon>Coleosporiaceae</taxon>
        <taxon>Cronartium</taxon>
    </lineage>
</organism>
<evidence type="ECO:0000313" key="2">
    <source>
        <dbReference type="Proteomes" id="UP000886653"/>
    </source>
</evidence>
<protein>
    <submittedName>
        <fullName evidence="1">Uncharacterized protein</fullName>
    </submittedName>
</protein>
<dbReference type="EMBL" id="MU167221">
    <property type="protein sequence ID" value="KAG0150255.1"/>
    <property type="molecule type" value="Genomic_DNA"/>
</dbReference>
<evidence type="ECO:0000313" key="1">
    <source>
        <dbReference type="EMBL" id="KAG0150255.1"/>
    </source>
</evidence>
<reference evidence="1" key="1">
    <citation type="submission" date="2013-11" db="EMBL/GenBank/DDBJ databases">
        <title>Genome sequence of the fusiform rust pathogen reveals effectors for host alternation and coevolution with pine.</title>
        <authorList>
            <consortium name="DOE Joint Genome Institute"/>
            <person name="Smith K."/>
            <person name="Pendleton A."/>
            <person name="Kubisiak T."/>
            <person name="Anderson C."/>
            <person name="Salamov A."/>
            <person name="Aerts A."/>
            <person name="Riley R."/>
            <person name="Clum A."/>
            <person name="Lindquist E."/>
            <person name="Ence D."/>
            <person name="Campbell M."/>
            <person name="Kronenberg Z."/>
            <person name="Feau N."/>
            <person name="Dhillon B."/>
            <person name="Hamelin R."/>
            <person name="Burleigh J."/>
            <person name="Smith J."/>
            <person name="Yandell M."/>
            <person name="Nelson C."/>
            <person name="Grigoriev I."/>
            <person name="Davis J."/>
        </authorList>
    </citation>
    <scope>NUCLEOTIDE SEQUENCE</scope>
    <source>
        <strain evidence="1">G11</strain>
    </source>
</reference>
<gene>
    <name evidence="1" type="ORF">CROQUDRAFT_38657</name>
</gene>